<name>A0A4D9DXA1_9SAUR</name>
<gene>
    <name evidence="1" type="ORF">DR999_PMT18666</name>
</gene>
<keyword evidence="2" id="KW-1185">Reference proteome</keyword>
<evidence type="ECO:0000313" key="1">
    <source>
        <dbReference type="EMBL" id="TFJ99353.1"/>
    </source>
</evidence>
<dbReference type="Gene3D" id="3.40.50.300">
    <property type="entry name" value="P-loop containing nucleotide triphosphate hydrolases"/>
    <property type="match status" value="1"/>
</dbReference>
<dbReference type="EMBL" id="QXTE01000335">
    <property type="protein sequence ID" value="TFJ99353.1"/>
    <property type="molecule type" value="Genomic_DNA"/>
</dbReference>
<sequence length="100" mass="11558">MFKEYFQYKGISFPRLIYSERGLREVENEFQVRDDDVFNVTYQKSDPCLYCYCETEKVEISGQGLLVRTLSADASSRAPEQYATVGCMPLDRGRRPKPVA</sequence>
<reference evidence="1 2" key="1">
    <citation type="submission" date="2019-04" db="EMBL/GenBank/DDBJ databases">
        <title>Draft genome of the big-headed turtle Platysternon megacephalum.</title>
        <authorList>
            <person name="Gong S."/>
        </authorList>
    </citation>
    <scope>NUCLEOTIDE SEQUENCE [LARGE SCALE GENOMIC DNA]</scope>
    <source>
        <strain evidence="1">DO16091913</strain>
        <tissue evidence="1">Muscle</tissue>
    </source>
</reference>
<organism evidence="1 2">
    <name type="scientific">Platysternon megacephalum</name>
    <name type="common">big-headed turtle</name>
    <dbReference type="NCBI Taxonomy" id="55544"/>
    <lineage>
        <taxon>Eukaryota</taxon>
        <taxon>Metazoa</taxon>
        <taxon>Chordata</taxon>
        <taxon>Craniata</taxon>
        <taxon>Vertebrata</taxon>
        <taxon>Euteleostomi</taxon>
        <taxon>Archelosauria</taxon>
        <taxon>Testudinata</taxon>
        <taxon>Testudines</taxon>
        <taxon>Cryptodira</taxon>
        <taxon>Durocryptodira</taxon>
        <taxon>Testudinoidea</taxon>
        <taxon>Platysternidae</taxon>
        <taxon>Platysternon</taxon>
    </lineage>
</organism>
<dbReference type="GO" id="GO:0016740">
    <property type="term" value="F:transferase activity"/>
    <property type="evidence" value="ECO:0007669"/>
    <property type="project" value="UniProtKB-KW"/>
</dbReference>
<dbReference type="STRING" id="55544.A0A4D9DXA1"/>
<keyword evidence="1" id="KW-0808">Transferase</keyword>
<accession>A0A4D9DXA1</accession>
<dbReference type="AlphaFoldDB" id="A0A4D9DXA1"/>
<protein>
    <submittedName>
        <fullName evidence="1">Sulfotransferase family cytosolic 2B member 1</fullName>
    </submittedName>
</protein>
<reference evidence="1 2" key="2">
    <citation type="submission" date="2019-04" db="EMBL/GenBank/DDBJ databases">
        <title>The genome sequence of big-headed turtle.</title>
        <authorList>
            <person name="Gong S."/>
        </authorList>
    </citation>
    <scope>NUCLEOTIDE SEQUENCE [LARGE SCALE GENOMIC DNA]</scope>
    <source>
        <strain evidence="1">DO16091913</strain>
        <tissue evidence="1">Muscle</tissue>
    </source>
</reference>
<evidence type="ECO:0000313" key="2">
    <source>
        <dbReference type="Proteomes" id="UP000297703"/>
    </source>
</evidence>
<proteinExistence type="predicted"/>
<dbReference type="Proteomes" id="UP000297703">
    <property type="component" value="Unassembled WGS sequence"/>
</dbReference>
<dbReference type="OrthoDB" id="205623at2759"/>
<dbReference type="InterPro" id="IPR027417">
    <property type="entry name" value="P-loop_NTPase"/>
</dbReference>
<comment type="caution">
    <text evidence="1">The sequence shown here is derived from an EMBL/GenBank/DDBJ whole genome shotgun (WGS) entry which is preliminary data.</text>
</comment>